<comment type="caution">
    <text evidence="1">The sequence shown here is derived from an EMBL/GenBank/DDBJ whole genome shotgun (WGS) entry which is preliminary data.</text>
</comment>
<dbReference type="Proteomes" id="UP000287651">
    <property type="component" value="Unassembled WGS sequence"/>
</dbReference>
<dbReference type="AlphaFoldDB" id="A0A426XHG3"/>
<evidence type="ECO:0000313" key="2">
    <source>
        <dbReference type="Proteomes" id="UP000287651"/>
    </source>
</evidence>
<gene>
    <name evidence="1" type="ORF">B296_00032331</name>
</gene>
<protein>
    <submittedName>
        <fullName evidence="1">Uncharacterized protein</fullName>
    </submittedName>
</protein>
<name>A0A426XHG3_ENSVE</name>
<evidence type="ECO:0000313" key="1">
    <source>
        <dbReference type="EMBL" id="RRT38921.1"/>
    </source>
</evidence>
<reference evidence="1 2" key="1">
    <citation type="journal article" date="2014" name="Agronomy (Basel)">
        <title>A Draft Genome Sequence for Ensete ventricosum, the Drought-Tolerant Tree Against Hunger.</title>
        <authorList>
            <person name="Harrison J."/>
            <person name="Moore K.A."/>
            <person name="Paszkiewicz K."/>
            <person name="Jones T."/>
            <person name="Grant M."/>
            <person name="Ambacheew D."/>
            <person name="Muzemil S."/>
            <person name="Studholme D.J."/>
        </authorList>
    </citation>
    <scope>NUCLEOTIDE SEQUENCE [LARGE SCALE GENOMIC DNA]</scope>
</reference>
<dbReference type="EMBL" id="AMZH03020681">
    <property type="protein sequence ID" value="RRT38921.1"/>
    <property type="molecule type" value="Genomic_DNA"/>
</dbReference>
<accession>A0A426XHG3</accession>
<organism evidence="1 2">
    <name type="scientific">Ensete ventricosum</name>
    <name type="common">Abyssinian banana</name>
    <name type="synonym">Musa ensete</name>
    <dbReference type="NCBI Taxonomy" id="4639"/>
    <lineage>
        <taxon>Eukaryota</taxon>
        <taxon>Viridiplantae</taxon>
        <taxon>Streptophyta</taxon>
        <taxon>Embryophyta</taxon>
        <taxon>Tracheophyta</taxon>
        <taxon>Spermatophyta</taxon>
        <taxon>Magnoliopsida</taxon>
        <taxon>Liliopsida</taxon>
        <taxon>Zingiberales</taxon>
        <taxon>Musaceae</taxon>
        <taxon>Ensete</taxon>
    </lineage>
</organism>
<proteinExistence type="predicted"/>
<sequence>MTTALGNVGGVLLLLPPRRFLLNPRWSLIPRPHLLSRGVVIRAATTSSSSTPGTATGDSNPVTQVLFVYPSFAIRVIIGCRPITLCPLLS</sequence>